<comment type="caution">
    <text evidence="1">The sequence shown here is derived from an EMBL/GenBank/DDBJ whole genome shotgun (WGS) entry which is preliminary data.</text>
</comment>
<sequence length="247" mass="26948">MLGLIGRMPGRLQGPLSKFSPHHGVLPLNARYYGSKRELLVDFRTTGPAVDENSFLAGRIKAKGVILDSNLLSPIIKAHKLPGWLARIQKHSATIAISSFSVLEFMSSSYTLARYQYDDIVTKLSKHNIDILHGLCDTPKSTKLCCEVLKSELEARLEASALQNTASAADIKDIKLQRKKAWRDTLAKSRADLALACEAKARGLVFITKDLTFHEDFETGLHSHGITTYAIKFGAKGSGGQKGGLGS</sequence>
<dbReference type="AlphaFoldDB" id="A0AAD6NL88"/>
<evidence type="ECO:0000313" key="2">
    <source>
        <dbReference type="Proteomes" id="UP001221413"/>
    </source>
</evidence>
<dbReference type="Proteomes" id="UP001221413">
    <property type="component" value="Unassembled WGS sequence"/>
</dbReference>
<accession>A0AAD6NL88</accession>
<keyword evidence="2" id="KW-1185">Reference proteome</keyword>
<name>A0AAD6NL88_DREDA</name>
<protein>
    <recommendedName>
        <fullName evidence="3">PIN domain-containing protein</fullName>
    </recommendedName>
</protein>
<dbReference type="Gene3D" id="3.40.50.1010">
    <property type="entry name" value="5'-nuclease"/>
    <property type="match status" value="1"/>
</dbReference>
<reference evidence="1" key="1">
    <citation type="submission" date="2023-01" db="EMBL/GenBank/DDBJ databases">
        <title>The chitinases involved in constricting ring structure development in the nematode-trapping fungus Drechslerella dactyloides.</title>
        <authorList>
            <person name="Wang R."/>
            <person name="Zhang L."/>
            <person name="Tang P."/>
            <person name="Li S."/>
            <person name="Liang L."/>
        </authorList>
    </citation>
    <scope>NUCLEOTIDE SEQUENCE</scope>
    <source>
        <strain evidence="1">YMF1.00031</strain>
    </source>
</reference>
<organism evidence="1 2">
    <name type="scientific">Drechslerella dactyloides</name>
    <name type="common">Nematode-trapping fungus</name>
    <name type="synonym">Arthrobotrys dactyloides</name>
    <dbReference type="NCBI Taxonomy" id="74499"/>
    <lineage>
        <taxon>Eukaryota</taxon>
        <taxon>Fungi</taxon>
        <taxon>Dikarya</taxon>
        <taxon>Ascomycota</taxon>
        <taxon>Pezizomycotina</taxon>
        <taxon>Orbiliomycetes</taxon>
        <taxon>Orbiliales</taxon>
        <taxon>Orbiliaceae</taxon>
        <taxon>Drechslerella</taxon>
    </lineage>
</organism>
<evidence type="ECO:0008006" key="3">
    <source>
        <dbReference type="Google" id="ProtNLM"/>
    </source>
</evidence>
<proteinExistence type="predicted"/>
<evidence type="ECO:0000313" key="1">
    <source>
        <dbReference type="EMBL" id="KAJ6260873.1"/>
    </source>
</evidence>
<gene>
    <name evidence="1" type="ORF">Dda_3534</name>
</gene>
<dbReference type="EMBL" id="JAQGDS010000004">
    <property type="protein sequence ID" value="KAJ6260873.1"/>
    <property type="molecule type" value="Genomic_DNA"/>
</dbReference>